<evidence type="ECO:0000313" key="2">
    <source>
        <dbReference type="Proteomes" id="UP000807504"/>
    </source>
</evidence>
<accession>A0A8T0E800</accession>
<organism evidence="1 2">
    <name type="scientific">Argiope bruennichi</name>
    <name type="common">Wasp spider</name>
    <name type="synonym">Aranea bruennichi</name>
    <dbReference type="NCBI Taxonomy" id="94029"/>
    <lineage>
        <taxon>Eukaryota</taxon>
        <taxon>Metazoa</taxon>
        <taxon>Ecdysozoa</taxon>
        <taxon>Arthropoda</taxon>
        <taxon>Chelicerata</taxon>
        <taxon>Arachnida</taxon>
        <taxon>Araneae</taxon>
        <taxon>Araneomorphae</taxon>
        <taxon>Entelegynae</taxon>
        <taxon>Araneoidea</taxon>
        <taxon>Araneidae</taxon>
        <taxon>Argiope</taxon>
    </lineage>
</organism>
<comment type="caution">
    <text evidence="1">The sequence shown here is derived from an EMBL/GenBank/DDBJ whole genome shotgun (WGS) entry which is preliminary data.</text>
</comment>
<reference evidence="1" key="2">
    <citation type="submission" date="2020-06" db="EMBL/GenBank/DDBJ databases">
        <authorList>
            <person name="Sheffer M."/>
        </authorList>
    </citation>
    <scope>NUCLEOTIDE SEQUENCE</scope>
</reference>
<dbReference type="AlphaFoldDB" id="A0A8T0E800"/>
<keyword evidence="2" id="KW-1185">Reference proteome</keyword>
<proteinExistence type="predicted"/>
<dbReference type="Proteomes" id="UP000807504">
    <property type="component" value="Unassembled WGS sequence"/>
</dbReference>
<reference evidence="1" key="1">
    <citation type="journal article" date="2020" name="bioRxiv">
        <title>Chromosome-level reference genome of the European wasp spider Argiope bruennichi: a resource for studies on range expansion and evolutionary adaptation.</title>
        <authorList>
            <person name="Sheffer M.M."/>
            <person name="Hoppe A."/>
            <person name="Krehenwinkel H."/>
            <person name="Uhl G."/>
            <person name="Kuss A.W."/>
            <person name="Jensen L."/>
            <person name="Jensen C."/>
            <person name="Gillespie R.G."/>
            <person name="Hoff K.J."/>
            <person name="Prost S."/>
        </authorList>
    </citation>
    <scope>NUCLEOTIDE SEQUENCE</scope>
</reference>
<evidence type="ECO:0000313" key="1">
    <source>
        <dbReference type="EMBL" id="KAF8767460.1"/>
    </source>
</evidence>
<sequence>MNAFRFEGLCPITSYHNLHPGSKSKNLISRFCNSLFDGRESTTLFARCPLLLRVTHYSIALQALQPKKITAIFSIWQQFLTVMEISVSDDCPRALITGRISTGSTLPAGVWDDRPSDRTKGSLGLQHVDLTRFVLPKNKTERNRTSWCVHFFHPPSPGRNRGPVLCHPLPVIEVNDLHII</sequence>
<protein>
    <submittedName>
        <fullName evidence="1">Uncharacterized protein</fullName>
    </submittedName>
</protein>
<gene>
    <name evidence="1" type="ORF">HNY73_020420</name>
</gene>
<name>A0A8T0E800_ARGBR</name>
<dbReference type="EMBL" id="JABXBU010002230">
    <property type="protein sequence ID" value="KAF8767460.1"/>
    <property type="molecule type" value="Genomic_DNA"/>
</dbReference>